<dbReference type="RefSeq" id="WP_307467723.1">
    <property type="nucleotide sequence ID" value="NZ_JAURUR010000012.1"/>
</dbReference>
<sequence>MNFTARIGCAVLLLASLASAQTGVVYDPRLPTPAPKVSSTVTSRITALVKAARRTGSWKTGYVGMCADQTVDVIGQGTGSFTAPRTAQVAYLYSACIEVPNTTQQGLVVMQGGTVVAHYTFTDHFMELYSLKDINQNGTSELALVRELSGQGTTSRFLAVAELSPVRRFLMLEEVTYDDCGNMGTEGWKAQVIRVAKGPAPRYSSQALNGRCTDVTPFLQLTRQAAPAPLLVAPKPTGWVSAPKRP</sequence>
<evidence type="ECO:0000313" key="2">
    <source>
        <dbReference type="EMBL" id="MDP9765547.1"/>
    </source>
</evidence>
<protein>
    <submittedName>
        <fullName evidence="2">Uncharacterized protein</fullName>
    </submittedName>
</protein>
<keyword evidence="1" id="KW-0732">Signal</keyword>
<evidence type="ECO:0000256" key="1">
    <source>
        <dbReference type="SAM" id="SignalP"/>
    </source>
</evidence>
<evidence type="ECO:0000313" key="3">
    <source>
        <dbReference type="Proteomes" id="UP001232163"/>
    </source>
</evidence>
<comment type="caution">
    <text evidence="2">The sequence shown here is derived from an EMBL/GenBank/DDBJ whole genome shotgun (WGS) entry which is preliminary data.</text>
</comment>
<dbReference type="Proteomes" id="UP001232163">
    <property type="component" value="Unassembled WGS sequence"/>
</dbReference>
<name>A0ABT9MG18_9DEIO</name>
<reference evidence="2 3" key="1">
    <citation type="submission" date="2023-07" db="EMBL/GenBank/DDBJ databases">
        <title>Genomic Encyclopedia of Type Strains, Phase IV (KMG-IV): sequencing the most valuable type-strain genomes for metagenomic binning, comparative biology and taxonomic classification.</title>
        <authorList>
            <person name="Goeker M."/>
        </authorList>
    </citation>
    <scope>NUCLEOTIDE SEQUENCE [LARGE SCALE GENOMIC DNA]</scope>
    <source>
        <strain evidence="2 3">NIO-1023</strain>
    </source>
</reference>
<proteinExistence type="predicted"/>
<dbReference type="EMBL" id="JAURUR010000012">
    <property type="protein sequence ID" value="MDP9765547.1"/>
    <property type="molecule type" value="Genomic_DNA"/>
</dbReference>
<organism evidence="2 3">
    <name type="scientific">Deinococcus enclensis</name>
    <dbReference type="NCBI Taxonomy" id="1049582"/>
    <lineage>
        <taxon>Bacteria</taxon>
        <taxon>Thermotogati</taxon>
        <taxon>Deinococcota</taxon>
        <taxon>Deinococci</taxon>
        <taxon>Deinococcales</taxon>
        <taxon>Deinococcaceae</taxon>
        <taxon>Deinococcus</taxon>
    </lineage>
</organism>
<gene>
    <name evidence="2" type="ORF">QO006_002998</name>
</gene>
<feature type="signal peptide" evidence="1">
    <location>
        <begin position="1"/>
        <end position="20"/>
    </location>
</feature>
<keyword evidence="3" id="KW-1185">Reference proteome</keyword>
<accession>A0ABT9MG18</accession>
<feature type="chain" id="PRO_5046588399" evidence="1">
    <location>
        <begin position="21"/>
        <end position="246"/>
    </location>
</feature>